<sequence>MPLELDHVDFADGDELAVVQVTANAESALAKAFHPGLSFEASLASTKERWPSVYGFGPWYTTKVVDSDTGKAVSVMRCMMDPELKKHLPALTGIPEGLELPPRKPPTSLDQEIVGQYGQQSQEITERELGERPLIYLDMMGTLPDFRGRGAASLMLQWVTGFADQHGQVCGAEVPGEDFKLFSKYGFENSGTITLDLKDGTILPVAVLLREPKKGVDS</sequence>
<accession>A0ACC1ND85</accession>
<organism evidence="1 2">
    <name type="scientific">Zarea fungicola</name>
    <dbReference type="NCBI Taxonomy" id="93591"/>
    <lineage>
        <taxon>Eukaryota</taxon>
        <taxon>Fungi</taxon>
        <taxon>Dikarya</taxon>
        <taxon>Ascomycota</taxon>
        <taxon>Pezizomycotina</taxon>
        <taxon>Sordariomycetes</taxon>
        <taxon>Hypocreomycetidae</taxon>
        <taxon>Hypocreales</taxon>
        <taxon>Cordycipitaceae</taxon>
        <taxon>Zarea</taxon>
    </lineage>
</organism>
<dbReference type="Proteomes" id="UP001143910">
    <property type="component" value="Unassembled WGS sequence"/>
</dbReference>
<proteinExistence type="predicted"/>
<gene>
    <name evidence="1" type="ORF">NQ176_g4983</name>
</gene>
<evidence type="ECO:0000313" key="1">
    <source>
        <dbReference type="EMBL" id="KAJ2976389.1"/>
    </source>
</evidence>
<protein>
    <submittedName>
        <fullName evidence="1">Uncharacterized protein</fullName>
    </submittedName>
</protein>
<comment type="caution">
    <text evidence="1">The sequence shown here is derived from an EMBL/GenBank/DDBJ whole genome shotgun (WGS) entry which is preliminary data.</text>
</comment>
<keyword evidence="2" id="KW-1185">Reference proteome</keyword>
<reference evidence="1" key="1">
    <citation type="submission" date="2022-08" db="EMBL/GenBank/DDBJ databases">
        <title>Genome Sequence of Lecanicillium fungicola.</title>
        <authorList>
            <person name="Buettner E."/>
        </authorList>
    </citation>
    <scope>NUCLEOTIDE SEQUENCE</scope>
    <source>
        <strain evidence="1">Babe33</strain>
    </source>
</reference>
<name>A0ACC1ND85_9HYPO</name>
<dbReference type="EMBL" id="JANJQO010000590">
    <property type="protein sequence ID" value="KAJ2976389.1"/>
    <property type="molecule type" value="Genomic_DNA"/>
</dbReference>
<evidence type="ECO:0000313" key="2">
    <source>
        <dbReference type="Proteomes" id="UP001143910"/>
    </source>
</evidence>